<name>A0A6N1X1L8_9BURK</name>
<dbReference type="AlphaFoldDB" id="A0A6N1X1L8"/>
<dbReference type="InterPro" id="IPR003423">
    <property type="entry name" value="OMP_efflux"/>
</dbReference>
<accession>A0A6N1X1L8</accession>
<proteinExistence type="inferred from homology"/>
<dbReference type="GO" id="GO:0015562">
    <property type="term" value="F:efflux transmembrane transporter activity"/>
    <property type="evidence" value="ECO:0007669"/>
    <property type="project" value="InterPro"/>
</dbReference>
<keyword evidence="3" id="KW-0732">Signal</keyword>
<dbReference type="RefSeq" id="WP_175502829.1">
    <property type="nucleotide sequence ID" value="NZ_CP054840.1"/>
</dbReference>
<feature type="signal peptide" evidence="3">
    <location>
        <begin position="1"/>
        <end position="40"/>
    </location>
</feature>
<keyword evidence="5" id="KW-1185">Reference proteome</keyword>
<sequence length="452" mass="48426">MFKGIYLQGKPQAWRGRKKIGLAASAAAILLVAASGSALSQGVSQRPVVGEEALQTAATAPATPLSLTKAIELALEGSPEVAAATRQWEATEGQVLQGRARPNPELAYSLEDARSRTRTQSWQLNLPVELGGKRAARTKAAEKSREQAQAQLNELKAALRANVAAAYFDVLTAQERLVLAKDSVALAKSSTDTVAKRVAAGKVSPVEESKARVAEAGIRVELAQAASEQRNARSRLFTLLGKIEAPFTVLEGKADNLPPVPKLADLQSLISSSPAVVLARIEVDRRKALTDLEQSKRVPDITVSAGIQRSNETQRNILLFGVSVPLPVFDRNQGNLLEALKLEDKARDELQGATVRLHSEVAQAQERLSTITAEVQSLRQDVLPGAKSAYDAATIGFENGKFNFLEVLDAQRTYFTAKSQYLKALGEAHRAAADVDRLLGGPAGPRLIATQN</sequence>
<gene>
    <name evidence="4" type="ORF">HUK68_02800</name>
</gene>
<organism evidence="4 5">
    <name type="scientific">Comamonas antarctica</name>
    <dbReference type="NCBI Taxonomy" id="2743470"/>
    <lineage>
        <taxon>Bacteria</taxon>
        <taxon>Pseudomonadati</taxon>
        <taxon>Pseudomonadota</taxon>
        <taxon>Betaproteobacteria</taxon>
        <taxon>Burkholderiales</taxon>
        <taxon>Comamonadaceae</taxon>
        <taxon>Comamonas</taxon>
    </lineage>
</organism>
<comment type="similarity">
    <text evidence="1">Belongs to the outer membrane factor (OMF) (TC 1.B.17) family.</text>
</comment>
<dbReference type="Gene3D" id="1.20.1600.10">
    <property type="entry name" value="Outer membrane efflux proteins (OEP)"/>
    <property type="match status" value="1"/>
</dbReference>
<evidence type="ECO:0000313" key="5">
    <source>
        <dbReference type="Proteomes" id="UP000509579"/>
    </source>
</evidence>
<feature type="chain" id="PRO_5027006380" evidence="3">
    <location>
        <begin position="41"/>
        <end position="452"/>
    </location>
</feature>
<feature type="coiled-coil region" evidence="2">
    <location>
        <begin position="138"/>
        <end position="165"/>
    </location>
</feature>
<reference evidence="4 5" key="1">
    <citation type="submission" date="2020-06" db="EMBL/GenBank/DDBJ databases">
        <title>Acidovorax antarctica sp. nov., isolated from Corinth ice sheet soil, Antarctic Fields Peninsula.</title>
        <authorList>
            <person name="Xu Q."/>
            <person name="Peng F."/>
        </authorList>
    </citation>
    <scope>NUCLEOTIDE SEQUENCE [LARGE SCALE GENOMIC DNA]</scope>
    <source>
        <strain evidence="4 5">16-35-5</strain>
    </source>
</reference>
<evidence type="ECO:0000256" key="3">
    <source>
        <dbReference type="SAM" id="SignalP"/>
    </source>
</evidence>
<evidence type="ECO:0000256" key="2">
    <source>
        <dbReference type="SAM" id="Coils"/>
    </source>
</evidence>
<dbReference type="InterPro" id="IPR010131">
    <property type="entry name" value="MdtP/NodT-like"/>
</dbReference>
<dbReference type="PANTHER" id="PTHR30203:SF24">
    <property type="entry name" value="BLR4935 PROTEIN"/>
    <property type="match status" value="1"/>
</dbReference>
<dbReference type="EMBL" id="CP054840">
    <property type="protein sequence ID" value="QKV51912.1"/>
    <property type="molecule type" value="Genomic_DNA"/>
</dbReference>
<dbReference type="KEGG" id="aant:HUK68_02800"/>
<dbReference type="Proteomes" id="UP000509579">
    <property type="component" value="Chromosome"/>
</dbReference>
<keyword evidence="2" id="KW-0175">Coiled coil</keyword>
<dbReference type="Pfam" id="PF02321">
    <property type="entry name" value="OEP"/>
    <property type="match status" value="2"/>
</dbReference>
<dbReference type="SUPFAM" id="SSF56954">
    <property type="entry name" value="Outer membrane efflux proteins (OEP)"/>
    <property type="match status" value="1"/>
</dbReference>
<protein>
    <submittedName>
        <fullName evidence="4">TolC family protein</fullName>
    </submittedName>
</protein>
<dbReference type="PANTHER" id="PTHR30203">
    <property type="entry name" value="OUTER MEMBRANE CATION EFFLUX PROTEIN"/>
    <property type="match status" value="1"/>
</dbReference>
<evidence type="ECO:0000313" key="4">
    <source>
        <dbReference type="EMBL" id="QKV51912.1"/>
    </source>
</evidence>
<evidence type="ECO:0000256" key="1">
    <source>
        <dbReference type="ARBA" id="ARBA00007613"/>
    </source>
</evidence>